<gene>
    <name evidence="3" type="ORF">CSX01_02270</name>
</gene>
<dbReference type="SUPFAM" id="SSF55174">
    <property type="entry name" value="Alpha-L RNA-binding motif"/>
    <property type="match status" value="1"/>
</dbReference>
<keyword evidence="1" id="KW-0694">RNA-binding</keyword>
<dbReference type="Gene3D" id="3.30.70.330">
    <property type="match status" value="1"/>
</dbReference>
<dbReference type="Pfam" id="PF17774">
    <property type="entry name" value="YlmH_RBD"/>
    <property type="match status" value="1"/>
</dbReference>
<dbReference type="Proteomes" id="UP000225889">
    <property type="component" value="Unassembled WGS sequence"/>
</dbReference>
<evidence type="ECO:0000313" key="4">
    <source>
        <dbReference type="Proteomes" id="UP000225889"/>
    </source>
</evidence>
<dbReference type="Gene3D" id="3.30.1370.160">
    <property type="match status" value="1"/>
</dbReference>
<evidence type="ECO:0000259" key="2">
    <source>
        <dbReference type="Pfam" id="PF17774"/>
    </source>
</evidence>
<dbReference type="EMBL" id="PDYF01000007">
    <property type="protein sequence ID" value="PHU36079.1"/>
    <property type="molecule type" value="Genomic_DNA"/>
</dbReference>
<evidence type="ECO:0000256" key="1">
    <source>
        <dbReference type="PROSITE-ProRule" id="PRU00182"/>
    </source>
</evidence>
<accession>A0A2G3DYL6</accession>
<dbReference type="InterPro" id="IPR040591">
    <property type="entry name" value="RqcP2_RBD"/>
</dbReference>
<comment type="caution">
    <text evidence="3">The sequence shown here is derived from an EMBL/GenBank/DDBJ whole genome shotgun (WGS) entry which is preliminary data.</text>
</comment>
<evidence type="ECO:0000313" key="3">
    <source>
        <dbReference type="EMBL" id="PHU36079.1"/>
    </source>
</evidence>
<name>A0A2G3DYL6_9FIRM</name>
<dbReference type="GO" id="GO:0003723">
    <property type="term" value="F:RNA binding"/>
    <property type="evidence" value="ECO:0007669"/>
    <property type="project" value="UniProtKB-KW"/>
</dbReference>
<protein>
    <recommendedName>
        <fullName evidence="2">Ribosome-associated protein quality control protein P2 RNA-binding domain-containing protein</fullName>
    </recommendedName>
</protein>
<sequence length="256" mass="28988">MNEQDQILYNRIIELSNRAYKNNIYVFSDFLSLSQQDLFFQATRDKSFAPIAYDLFGGYENCERKMVRFGSEKDFGYEVDFPIKCIKIEPLAKKFAKAYTHRDYLGSLMSLGIDRKKFGDIFVDGMDAYMYADESTADYLLENFVSVGRNSVKCSFSELPESYKQANLKESTIQVASPRADAIIARVYNLSRKDTIPYFTEKKVSVNGHIVENNDKILAAGDSVSVRGFGKFNIVSEGGLSKKGKLNLTVEIFGAK</sequence>
<dbReference type="AlphaFoldDB" id="A0A2G3DYL6"/>
<dbReference type="InterPro" id="IPR012677">
    <property type="entry name" value="Nucleotide-bd_a/b_plait_sf"/>
</dbReference>
<reference evidence="3 4" key="2">
    <citation type="submission" date="2017-10" db="EMBL/GenBank/DDBJ databases">
        <authorList>
            <person name="Banno H."/>
            <person name="Chua N.-H."/>
        </authorList>
    </citation>
    <scope>NUCLEOTIDE SEQUENCE [LARGE SCALE GENOMIC DNA]</scope>
    <source>
        <strain evidence="3 4">JK626</strain>
    </source>
</reference>
<organism evidence="3 4">
    <name type="scientific">Pseudobutyrivibrio ruminis</name>
    <dbReference type="NCBI Taxonomy" id="46206"/>
    <lineage>
        <taxon>Bacteria</taxon>
        <taxon>Bacillati</taxon>
        <taxon>Bacillota</taxon>
        <taxon>Clostridia</taxon>
        <taxon>Lachnospirales</taxon>
        <taxon>Lachnospiraceae</taxon>
        <taxon>Pseudobutyrivibrio</taxon>
    </lineage>
</organism>
<feature type="domain" description="Ribosome-associated protein quality control protein P2 RNA-binding" evidence="2">
    <location>
        <begin position="79"/>
        <end position="155"/>
    </location>
</feature>
<proteinExistence type="predicted"/>
<dbReference type="PROSITE" id="PS50889">
    <property type="entry name" value="S4"/>
    <property type="match status" value="1"/>
</dbReference>
<reference evidence="3 4" key="1">
    <citation type="submission" date="2017-10" db="EMBL/GenBank/DDBJ databases">
        <title>Resolving the taxonomy of Roseburia spp., Eubacterium rectale and Agathobacter spp. through phylogenomic analysis.</title>
        <authorList>
            <person name="Sheridan P.O."/>
            <person name="Walker A.W."/>
            <person name="Duncan S.H."/>
            <person name="Scott K.P."/>
            <person name="Toole P.W.O."/>
            <person name="Luis P."/>
            <person name="Flint H.J."/>
        </authorList>
    </citation>
    <scope>NUCLEOTIDE SEQUENCE [LARGE SCALE GENOMIC DNA]</scope>
    <source>
        <strain evidence="3 4">JK626</strain>
    </source>
</reference>